<organism evidence="2 4">
    <name type="scientific">Durusdinium trenchii</name>
    <dbReference type="NCBI Taxonomy" id="1381693"/>
    <lineage>
        <taxon>Eukaryota</taxon>
        <taxon>Sar</taxon>
        <taxon>Alveolata</taxon>
        <taxon>Dinophyceae</taxon>
        <taxon>Suessiales</taxon>
        <taxon>Symbiodiniaceae</taxon>
        <taxon>Durusdinium</taxon>
    </lineage>
</organism>
<evidence type="ECO:0000313" key="2">
    <source>
        <dbReference type="EMBL" id="CAK8996556.1"/>
    </source>
</evidence>
<reference evidence="2 4" key="1">
    <citation type="submission" date="2024-02" db="EMBL/GenBank/DDBJ databases">
        <authorList>
            <person name="Chen Y."/>
            <person name="Shah S."/>
            <person name="Dougan E. K."/>
            <person name="Thang M."/>
            <person name="Chan C."/>
        </authorList>
    </citation>
    <scope>NUCLEOTIDE SEQUENCE [LARGE SCALE GENOMIC DNA]</scope>
</reference>
<evidence type="ECO:0000313" key="3">
    <source>
        <dbReference type="EMBL" id="CAK9022550.1"/>
    </source>
</evidence>
<accession>A0ABP0I1V8</accession>
<dbReference type="Proteomes" id="UP001642464">
    <property type="component" value="Unassembled WGS sequence"/>
</dbReference>
<feature type="region of interest" description="Disordered" evidence="1">
    <location>
        <begin position="1"/>
        <end position="33"/>
    </location>
</feature>
<keyword evidence="4" id="KW-1185">Reference proteome</keyword>
<dbReference type="EMBL" id="CAXAMM010010191">
    <property type="protein sequence ID" value="CAK9022550.1"/>
    <property type="molecule type" value="Genomic_DNA"/>
</dbReference>
<comment type="caution">
    <text evidence="2">The sequence shown here is derived from an EMBL/GenBank/DDBJ whole genome shotgun (WGS) entry which is preliminary data.</text>
</comment>
<name>A0ABP0I1V8_9DINO</name>
<proteinExistence type="predicted"/>
<protein>
    <submittedName>
        <fullName evidence="2">Uncharacterized protein</fullName>
    </submittedName>
</protein>
<sequence length="114" mass="12727">MREHRRVSSRLSMAGGNDRSQRSFEARGGPPERGFWPTGPGFRAFFACKQRHCESLKSDHLFLPKSCQLCVVKELAGDFHRLTRPGGLWRTVLGVAVNGPMALVISAARVDQFE</sequence>
<evidence type="ECO:0000256" key="1">
    <source>
        <dbReference type="SAM" id="MobiDB-lite"/>
    </source>
</evidence>
<evidence type="ECO:0000313" key="4">
    <source>
        <dbReference type="Proteomes" id="UP001642464"/>
    </source>
</evidence>
<gene>
    <name evidence="3" type="ORF">SCF082_LOCUS15835</name>
    <name evidence="2" type="ORF">SCF082_LOCUS4842</name>
</gene>
<dbReference type="EMBL" id="CAXAMM010002547">
    <property type="protein sequence ID" value="CAK8996556.1"/>
    <property type="molecule type" value="Genomic_DNA"/>
</dbReference>